<dbReference type="AlphaFoldDB" id="A0A6L2KH09"/>
<dbReference type="EMBL" id="BKCJ010002471">
    <property type="protein sequence ID" value="GEU48788.1"/>
    <property type="molecule type" value="Genomic_DNA"/>
</dbReference>
<proteinExistence type="predicted"/>
<evidence type="ECO:0000313" key="2">
    <source>
        <dbReference type="EMBL" id="GEU48788.1"/>
    </source>
</evidence>
<sequence>MRGFQEGGPVGAVHHKGITSSMCCENDKVTRVAGKSFEVAIKKVLTEVGSSVVVEDTVKESSHQRIIPSNSNEANEASQPSTKSSPISLLEDGLSAMGTKLGNPIMLDSYTSSMRINSWGQLNYDRDLIEIRTDREIKDTMVISIPSVEGNGEVLHAVRIEYEWKPPRCDLVANDVAKVDLKVIVNPKVASCVEHVVTTSSNVNESGKSSEMVIDDSESDAEDVYDETAQFMASEGANDASLLEDEDFFG</sequence>
<comment type="caution">
    <text evidence="2">The sequence shown here is derived from an EMBL/GenBank/DDBJ whole genome shotgun (WGS) entry which is preliminary data.</text>
</comment>
<dbReference type="GO" id="GO:0003964">
    <property type="term" value="F:RNA-directed DNA polymerase activity"/>
    <property type="evidence" value="ECO:0007669"/>
    <property type="project" value="UniProtKB-KW"/>
</dbReference>
<keyword evidence="2" id="KW-0548">Nucleotidyltransferase</keyword>
<keyword evidence="2" id="KW-0808">Transferase</keyword>
<organism evidence="2">
    <name type="scientific">Tanacetum cinerariifolium</name>
    <name type="common">Dalmatian daisy</name>
    <name type="synonym">Chrysanthemum cinerariifolium</name>
    <dbReference type="NCBI Taxonomy" id="118510"/>
    <lineage>
        <taxon>Eukaryota</taxon>
        <taxon>Viridiplantae</taxon>
        <taxon>Streptophyta</taxon>
        <taxon>Embryophyta</taxon>
        <taxon>Tracheophyta</taxon>
        <taxon>Spermatophyta</taxon>
        <taxon>Magnoliopsida</taxon>
        <taxon>eudicotyledons</taxon>
        <taxon>Gunneridae</taxon>
        <taxon>Pentapetalae</taxon>
        <taxon>asterids</taxon>
        <taxon>campanulids</taxon>
        <taxon>Asterales</taxon>
        <taxon>Asteraceae</taxon>
        <taxon>Asteroideae</taxon>
        <taxon>Anthemideae</taxon>
        <taxon>Anthemidinae</taxon>
        <taxon>Tanacetum</taxon>
    </lineage>
</organism>
<feature type="compositionally biased region" description="Polar residues" evidence="1">
    <location>
        <begin position="67"/>
        <end position="87"/>
    </location>
</feature>
<protein>
    <submittedName>
        <fullName evidence="2">Reverse transcriptase domain-containing protein</fullName>
    </submittedName>
</protein>
<keyword evidence="2" id="KW-0695">RNA-directed DNA polymerase</keyword>
<feature type="region of interest" description="Disordered" evidence="1">
    <location>
        <begin position="59"/>
        <end position="88"/>
    </location>
</feature>
<name>A0A6L2KH09_TANCI</name>
<evidence type="ECO:0000256" key="1">
    <source>
        <dbReference type="SAM" id="MobiDB-lite"/>
    </source>
</evidence>
<accession>A0A6L2KH09</accession>
<gene>
    <name evidence="2" type="ORF">Tci_020766</name>
</gene>
<reference evidence="2" key="1">
    <citation type="journal article" date="2019" name="Sci. Rep.">
        <title>Draft genome of Tanacetum cinerariifolium, the natural source of mosquito coil.</title>
        <authorList>
            <person name="Yamashiro T."/>
            <person name="Shiraishi A."/>
            <person name="Satake H."/>
            <person name="Nakayama K."/>
        </authorList>
    </citation>
    <scope>NUCLEOTIDE SEQUENCE</scope>
</reference>